<dbReference type="InterPro" id="IPR002678">
    <property type="entry name" value="DUF34/NIF3"/>
</dbReference>
<evidence type="ECO:0000256" key="2">
    <source>
        <dbReference type="ARBA" id="ARBA00022723"/>
    </source>
</evidence>
<accession>A0ABV2TP02</accession>
<evidence type="ECO:0000256" key="1">
    <source>
        <dbReference type="ARBA" id="ARBA00006964"/>
    </source>
</evidence>
<dbReference type="InterPro" id="IPR036069">
    <property type="entry name" value="DUF34/NIF3_sf"/>
</dbReference>
<dbReference type="NCBIfam" id="TIGR00486">
    <property type="entry name" value="YbgI_SA1388"/>
    <property type="match status" value="1"/>
</dbReference>
<reference evidence="3 4" key="1">
    <citation type="submission" date="2024-07" db="EMBL/GenBank/DDBJ databases">
        <title>Uliginosibacterium flavum JJ3220;KACC:17644.</title>
        <authorList>
            <person name="Kim M.K."/>
        </authorList>
    </citation>
    <scope>NUCLEOTIDE SEQUENCE [LARGE SCALE GENOMIC DNA]</scope>
    <source>
        <strain evidence="3 4">KACC:17644</strain>
    </source>
</reference>
<dbReference type="PANTHER" id="PTHR13799:SF14">
    <property type="entry name" value="GTP CYCLOHYDROLASE 1 TYPE 2 HOMOLOG"/>
    <property type="match status" value="1"/>
</dbReference>
<organism evidence="3 4">
    <name type="scientific">Uliginosibacterium flavum</name>
    <dbReference type="NCBI Taxonomy" id="1396831"/>
    <lineage>
        <taxon>Bacteria</taxon>
        <taxon>Pseudomonadati</taxon>
        <taxon>Pseudomonadota</taxon>
        <taxon>Betaproteobacteria</taxon>
        <taxon>Rhodocyclales</taxon>
        <taxon>Zoogloeaceae</taxon>
        <taxon>Uliginosibacterium</taxon>
    </lineage>
</organism>
<evidence type="ECO:0000313" key="4">
    <source>
        <dbReference type="Proteomes" id="UP001549691"/>
    </source>
</evidence>
<dbReference type="Gene3D" id="3.40.1390.30">
    <property type="entry name" value="NIF3 (NGG1p interacting factor 3)-like"/>
    <property type="match status" value="2"/>
</dbReference>
<evidence type="ECO:0000313" key="3">
    <source>
        <dbReference type="EMBL" id="MET7015243.1"/>
    </source>
</evidence>
<comment type="similarity">
    <text evidence="1">Belongs to the GTP cyclohydrolase I type 2/NIF3 family.</text>
</comment>
<dbReference type="Proteomes" id="UP001549691">
    <property type="component" value="Unassembled WGS sequence"/>
</dbReference>
<keyword evidence="2" id="KW-0479">Metal-binding</keyword>
<protein>
    <submittedName>
        <fullName evidence="3">Nif3-like dinuclear metal center hexameric protein</fullName>
    </submittedName>
</protein>
<gene>
    <name evidence="3" type="ORF">ABXR19_13695</name>
</gene>
<keyword evidence="4" id="KW-1185">Reference proteome</keyword>
<name>A0ABV2TP02_9RHOO</name>
<dbReference type="EMBL" id="JBEWZI010000014">
    <property type="protein sequence ID" value="MET7015243.1"/>
    <property type="molecule type" value="Genomic_DNA"/>
</dbReference>
<dbReference type="Pfam" id="PF01784">
    <property type="entry name" value="DUF34_NIF3"/>
    <property type="match status" value="1"/>
</dbReference>
<dbReference type="RefSeq" id="WP_354601703.1">
    <property type="nucleotide sequence ID" value="NZ_JBEWZI010000014.1"/>
</dbReference>
<sequence length="248" mass="27442">MQRAQLQTCLEELLECGRFSDYCPNGLQVEGRAEIRRVVCGVSASRALIERAIEMQADAIIVHHGWFWRGEDVRVTGIRRRRLGMLLAHDINLFGYHLPLDAHPTLGNNAQLARVLGWQVDEPCREQPLVLLGKLPHAMPAGEVMRSVAARLAREPLLIGDAEREVKRVAWCSGGAQGYFEQAIAAGVDLFLSGEISEQTVHLARESGVAYLAAGHHATERYGIHALAAYLTEQYGLEAEFVDIDNPV</sequence>
<proteinExistence type="inferred from homology"/>
<comment type="caution">
    <text evidence="3">The sequence shown here is derived from an EMBL/GenBank/DDBJ whole genome shotgun (WGS) entry which is preliminary data.</text>
</comment>
<dbReference type="SUPFAM" id="SSF102705">
    <property type="entry name" value="NIF3 (NGG1p interacting factor 3)-like"/>
    <property type="match status" value="1"/>
</dbReference>
<dbReference type="PANTHER" id="PTHR13799">
    <property type="entry name" value="NGG1 INTERACTING FACTOR 3"/>
    <property type="match status" value="1"/>
</dbReference>